<dbReference type="Proteomes" id="UP001150904">
    <property type="component" value="Unassembled WGS sequence"/>
</dbReference>
<dbReference type="OrthoDB" id="2544694at2759"/>
<reference evidence="6" key="2">
    <citation type="journal article" date="2023" name="IMA Fungus">
        <title>Comparative genomic study of the Penicillium genus elucidates a diverse pangenome and 15 lateral gene transfer events.</title>
        <authorList>
            <person name="Petersen C."/>
            <person name="Sorensen T."/>
            <person name="Nielsen M.R."/>
            <person name="Sondergaard T.E."/>
            <person name="Sorensen J.L."/>
            <person name="Fitzpatrick D.A."/>
            <person name="Frisvad J.C."/>
            <person name="Nielsen K.L."/>
        </authorList>
    </citation>
    <scope>NUCLEOTIDE SEQUENCE</scope>
    <source>
        <strain evidence="6">IBT 15544</strain>
    </source>
</reference>
<dbReference type="GO" id="GO:0016020">
    <property type="term" value="C:membrane"/>
    <property type="evidence" value="ECO:0007669"/>
    <property type="project" value="UniProtKB-SubCell"/>
</dbReference>
<evidence type="ECO:0000256" key="1">
    <source>
        <dbReference type="ARBA" id="ARBA00004141"/>
    </source>
</evidence>
<feature type="transmembrane region" description="Helical" evidence="5">
    <location>
        <begin position="193"/>
        <end position="216"/>
    </location>
</feature>
<dbReference type="InterPro" id="IPR050360">
    <property type="entry name" value="MFS_Sugar_Transporters"/>
</dbReference>
<comment type="subcellular location">
    <subcellularLocation>
        <location evidence="1">Membrane</location>
        <topology evidence="1">Multi-pass membrane protein</topology>
    </subcellularLocation>
</comment>
<dbReference type="PANTHER" id="PTHR48022">
    <property type="entry name" value="PLASTIDIC GLUCOSE TRANSPORTER 4"/>
    <property type="match status" value="1"/>
</dbReference>
<evidence type="ECO:0000256" key="5">
    <source>
        <dbReference type="SAM" id="Phobius"/>
    </source>
</evidence>
<gene>
    <name evidence="6" type="ORF">N7498_003166</name>
</gene>
<evidence type="ECO:0000256" key="4">
    <source>
        <dbReference type="ARBA" id="ARBA00023136"/>
    </source>
</evidence>
<dbReference type="RefSeq" id="XP_058309690.1">
    <property type="nucleotide sequence ID" value="XM_058450228.1"/>
</dbReference>
<dbReference type="InterPro" id="IPR005828">
    <property type="entry name" value="MFS_sugar_transport-like"/>
</dbReference>
<accession>A0A9W9T7K3</accession>
<evidence type="ECO:0000313" key="7">
    <source>
        <dbReference type="Proteomes" id="UP001150904"/>
    </source>
</evidence>
<organism evidence="6 7">
    <name type="scientific">Penicillium cinerascens</name>
    <dbReference type="NCBI Taxonomy" id="70096"/>
    <lineage>
        <taxon>Eukaryota</taxon>
        <taxon>Fungi</taxon>
        <taxon>Dikarya</taxon>
        <taxon>Ascomycota</taxon>
        <taxon>Pezizomycotina</taxon>
        <taxon>Eurotiomycetes</taxon>
        <taxon>Eurotiomycetidae</taxon>
        <taxon>Eurotiales</taxon>
        <taxon>Aspergillaceae</taxon>
        <taxon>Penicillium</taxon>
    </lineage>
</organism>
<keyword evidence="4 5" id="KW-0472">Membrane</keyword>
<feature type="transmembrane region" description="Helical" evidence="5">
    <location>
        <begin position="157"/>
        <end position="181"/>
    </location>
</feature>
<dbReference type="SUPFAM" id="SSF103473">
    <property type="entry name" value="MFS general substrate transporter"/>
    <property type="match status" value="1"/>
</dbReference>
<dbReference type="InterPro" id="IPR036259">
    <property type="entry name" value="MFS_trans_sf"/>
</dbReference>
<evidence type="ECO:0000256" key="3">
    <source>
        <dbReference type="ARBA" id="ARBA00022989"/>
    </source>
</evidence>
<protein>
    <recommendedName>
        <fullName evidence="8">Major facilitator superfamily (MFS) profile domain-containing protein</fullName>
    </recommendedName>
</protein>
<evidence type="ECO:0008006" key="8">
    <source>
        <dbReference type="Google" id="ProtNLM"/>
    </source>
</evidence>
<dbReference type="PANTHER" id="PTHR48022:SF77">
    <property type="entry name" value="MAJOR FACILITATOR SUPERFAMILY (MFS) PROFILE DOMAIN-CONTAINING PROTEIN"/>
    <property type="match status" value="1"/>
</dbReference>
<reference evidence="6" key="1">
    <citation type="submission" date="2022-12" db="EMBL/GenBank/DDBJ databases">
        <authorList>
            <person name="Petersen C."/>
        </authorList>
    </citation>
    <scope>NUCLEOTIDE SEQUENCE</scope>
    <source>
        <strain evidence="6">IBT 15544</strain>
    </source>
</reference>
<dbReference type="Pfam" id="PF00083">
    <property type="entry name" value="Sugar_tr"/>
    <property type="match status" value="1"/>
</dbReference>
<dbReference type="GeneID" id="83177529"/>
<proteinExistence type="predicted"/>
<feature type="transmembrane region" description="Helical" evidence="5">
    <location>
        <begin position="129"/>
        <end position="151"/>
    </location>
</feature>
<comment type="caution">
    <text evidence="6">The sequence shown here is derived from an EMBL/GenBank/DDBJ whole genome shotgun (WGS) entry which is preliminary data.</text>
</comment>
<evidence type="ECO:0000313" key="6">
    <source>
        <dbReference type="EMBL" id="KAJ5211520.1"/>
    </source>
</evidence>
<evidence type="ECO:0000256" key="2">
    <source>
        <dbReference type="ARBA" id="ARBA00022692"/>
    </source>
</evidence>
<dbReference type="Gene3D" id="1.20.1250.20">
    <property type="entry name" value="MFS general substrate transporter like domains"/>
    <property type="match status" value="1"/>
</dbReference>
<feature type="transmembrane region" description="Helical" evidence="5">
    <location>
        <begin position="228"/>
        <end position="247"/>
    </location>
</feature>
<keyword evidence="3 5" id="KW-1133">Transmembrane helix</keyword>
<keyword evidence="2 5" id="KW-0812">Transmembrane</keyword>
<keyword evidence="7" id="KW-1185">Reference proteome</keyword>
<dbReference type="AlphaFoldDB" id="A0A9W9T7K3"/>
<dbReference type="EMBL" id="JAPQKR010000008">
    <property type="protein sequence ID" value="KAJ5211520.1"/>
    <property type="molecule type" value="Genomic_DNA"/>
</dbReference>
<name>A0A9W9T7K3_9EURO</name>
<dbReference type="GO" id="GO:0005351">
    <property type="term" value="F:carbohydrate:proton symporter activity"/>
    <property type="evidence" value="ECO:0007669"/>
    <property type="project" value="TreeGrafter"/>
</dbReference>
<sequence length="295" mass="32624">MVARKSVKATKILNRCNGKINGYSVDEQIEIMSATVAQERILAERNSEEGTWAVFQGRNGIRFLIAAWPKIAQQLVGLSVFNTYATYFFQDAGSKDPFMVTVILSCVQLLSMIMSATTTDKFGRRPLTVYPYAVTSLSVLCLGIIGCFDYTKPSTSSLLIFFACLATLSTTGASAIGYAYATEIPQQRLRAKTAGWALASSNLVAIMFSFCTPLMINNAPVSSWGVKTGFFFAGTGTFSVIVAWFILPEVTRRTPAEIDELFEKRVNLRRFKGYLTDVQMNANEKRNEHEIIVTA</sequence>